<evidence type="ECO:0000313" key="1">
    <source>
        <dbReference type="EMBL" id="SUZ65454.1"/>
    </source>
</evidence>
<accession>A0A381PFP3</accession>
<sequence>MSAAIKYPDNFEDFSHEEQIIGEDKWQIKLGGSNKILFNKLFSSIFNDFIILDKDSALESTIDILIEPEIEAFEFSVPKQSQTNAFAVWIRYRIKIYDNQGKTIANWPISAYGKSETGTFSDNNDLGHAAILAMRDAAALIILQIEKSSILK</sequence>
<gene>
    <name evidence="1" type="ORF">METZ01_LOCUS18308</name>
</gene>
<proteinExistence type="predicted"/>
<dbReference type="AlphaFoldDB" id="A0A381PFP3"/>
<name>A0A381PFP3_9ZZZZ</name>
<protein>
    <submittedName>
        <fullName evidence="1">Uncharacterized protein</fullName>
    </submittedName>
</protein>
<dbReference type="EMBL" id="UINC01000960">
    <property type="protein sequence ID" value="SUZ65454.1"/>
    <property type="molecule type" value="Genomic_DNA"/>
</dbReference>
<reference evidence="1" key="1">
    <citation type="submission" date="2018-05" db="EMBL/GenBank/DDBJ databases">
        <authorList>
            <person name="Lanie J.A."/>
            <person name="Ng W.-L."/>
            <person name="Kazmierczak K.M."/>
            <person name="Andrzejewski T.M."/>
            <person name="Davidsen T.M."/>
            <person name="Wayne K.J."/>
            <person name="Tettelin H."/>
            <person name="Glass J.I."/>
            <person name="Rusch D."/>
            <person name="Podicherti R."/>
            <person name="Tsui H.-C.T."/>
            <person name="Winkler M.E."/>
        </authorList>
    </citation>
    <scope>NUCLEOTIDE SEQUENCE</scope>
</reference>
<organism evidence="1">
    <name type="scientific">marine metagenome</name>
    <dbReference type="NCBI Taxonomy" id="408172"/>
    <lineage>
        <taxon>unclassified sequences</taxon>
        <taxon>metagenomes</taxon>
        <taxon>ecological metagenomes</taxon>
    </lineage>
</organism>